<protein>
    <submittedName>
        <fullName evidence="2">Uncharacterized protein</fullName>
    </submittedName>
</protein>
<feature type="region of interest" description="Disordered" evidence="1">
    <location>
        <begin position="96"/>
        <end position="140"/>
    </location>
</feature>
<reference evidence="2 3" key="1">
    <citation type="submission" date="2019-02" db="EMBL/GenBank/DDBJ databases">
        <title>Emended description of the genus Rhodopseudomonas and description of Rhodopseudomonas albus sp. nov., a non-phototrophic, heavy-metal-tolerant bacterium isolated from garden soil.</title>
        <authorList>
            <person name="Bao Z."/>
            <person name="Cao W.W."/>
            <person name="Sato Y."/>
            <person name="Nishizawa T."/>
            <person name="Zhao J."/>
            <person name="Guo Y."/>
            <person name="Ohta H."/>
        </authorList>
    </citation>
    <scope>NUCLEOTIDE SEQUENCE [LARGE SCALE GENOMIC DNA]</scope>
    <source>
        <strain evidence="2 3">SK50-23</strain>
    </source>
</reference>
<evidence type="ECO:0000256" key="1">
    <source>
        <dbReference type="SAM" id="MobiDB-lite"/>
    </source>
</evidence>
<evidence type="ECO:0000313" key="2">
    <source>
        <dbReference type="EMBL" id="QUS37824.1"/>
    </source>
</evidence>
<keyword evidence="3" id="KW-1185">Reference proteome</keyword>
<proteinExistence type="predicted"/>
<dbReference type="RefSeq" id="WP_211911357.1">
    <property type="nucleotide sequence ID" value="NZ_CP036498.1"/>
</dbReference>
<dbReference type="EMBL" id="CP036498">
    <property type="protein sequence ID" value="QUS37824.1"/>
    <property type="molecule type" value="Genomic_DNA"/>
</dbReference>
<organism evidence="2 3">
    <name type="scientific">Tardiphaga alba</name>
    <dbReference type="NCBI Taxonomy" id="340268"/>
    <lineage>
        <taxon>Bacteria</taxon>
        <taxon>Pseudomonadati</taxon>
        <taxon>Pseudomonadota</taxon>
        <taxon>Alphaproteobacteria</taxon>
        <taxon>Hyphomicrobiales</taxon>
        <taxon>Nitrobacteraceae</taxon>
        <taxon>Tardiphaga</taxon>
    </lineage>
</organism>
<feature type="compositionally biased region" description="Gly residues" evidence="1">
    <location>
        <begin position="110"/>
        <end position="126"/>
    </location>
</feature>
<gene>
    <name evidence="2" type="ORF">RPMA_02300</name>
</gene>
<sequence length="209" mass="21473">MQTVSLEISRHAPIILFGRDERGRPHGSIFDGLPAADVERAAGLMGMRTVAAESAALLDLSADLPKGRPFKSGSGFAPWVPISLYHKLLATAGLSDDPPPLKASAKPAEGGAGDGAGKGSPPGGSGADEPPAPKGGAKQPANFADIQIGSVVLAKGDDGDDAYYAAKVVSVDTNDRLGLNWTGYPDLPRFSRPRKSVALLHPEAATEAT</sequence>
<name>A0ABX8A2Q5_9BRAD</name>
<dbReference type="Proteomes" id="UP000682843">
    <property type="component" value="Chromosome"/>
</dbReference>
<accession>A0ABX8A2Q5</accession>
<evidence type="ECO:0000313" key="3">
    <source>
        <dbReference type="Proteomes" id="UP000682843"/>
    </source>
</evidence>